<protein>
    <submittedName>
        <fullName evidence="1">Uncharacterized protein</fullName>
    </submittedName>
</protein>
<gene>
    <name evidence="1" type="ORF">J2T15_003686</name>
</gene>
<proteinExistence type="predicted"/>
<sequence>MLLPHRELGSNGCHIPYLAEKGMFYNLTVVADLIFTFCRDMSPFHTYKVSQFR</sequence>
<evidence type="ECO:0000313" key="2">
    <source>
        <dbReference type="Proteomes" id="UP001229346"/>
    </source>
</evidence>
<name>A0ABT9U3L0_PAEHA</name>
<evidence type="ECO:0000313" key="1">
    <source>
        <dbReference type="EMBL" id="MDQ0114231.1"/>
    </source>
</evidence>
<keyword evidence="2" id="KW-1185">Reference proteome</keyword>
<dbReference type="EMBL" id="JAUSSU010000007">
    <property type="protein sequence ID" value="MDQ0114231.1"/>
    <property type="molecule type" value="Genomic_DNA"/>
</dbReference>
<comment type="caution">
    <text evidence="1">The sequence shown here is derived from an EMBL/GenBank/DDBJ whole genome shotgun (WGS) entry which is preliminary data.</text>
</comment>
<dbReference type="Proteomes" id="UP001229346">
    <property type="component" value="Unassembled WGS sequence"/>
</dbReference>
<reference evidence="1 2" key="1">
    <citation type="submission" date="2023-07" db="EMBL/GenBank/DDBJ databases">
        <title>Sorghum-associated microbial communities from plants grown in Nebraska, USA.</title>
        <authorList>
            <person name="Schachtman D."/>
        </authorList>
    </citation>
    <scope>NUCLEOTIDE SEQUENCE [LARGE SCALE GENOMIC DNA]</scope>
    <source>
        <strain evidence="1 2">CC482</strain>
    </source>
</reference>
<accession>A0ABT9U3L0</accession>
<organism evidence="1 2">
    <name type="scientific">Paenibacillus harenae</name>
    <dbReference type="NCBI Taxonomy" id="306543"/>
    <lineage>
        <taxon>Bacteria</taxon>
        <taxon>Bacillati</taxon>
        <taxon>Bacillota</taxon>
        <taxon>Bacilli</taxon>
        <taxon>Bacillales</taxon>
        <taxon>Paenibacillaceae</taxon>
        <taxon>Paenibacillus</taxon>
    </lineage>
</organism>